<accession>A0A401PVU4</accession>
<proteinExistence type="predicted"/>
<keyword evidence="1" id="KW-0812">Transmembrane</keyword>
<keyword evidence="3" id="KW-1185">Reference proteome</keyword>
<comment type="caution">
    <text evidence="2">The sequence shown here is derived from an EMBL/GenBank/DDBJ whole genome shotgun (WGS) entry which is preliminary data.</text>
</comment>
<dbReference type="GO" id="GO:0051604">
    <property type="term" value="P:protein maturation"/>
    <property type="evidence" value="ECO:0007669"/>
    <property type="project" value="InterPro"/>
</dbReference>
<feature type="transmembrane region" description="Helical" evidence="1">
    <location>
        <begin position="102"/>
        <end position="124"/>
    </location>
</feature>
<dbReference type="OrthoDB" id="5988002at2759"/>
<evidence type="ECO:0000256" key="1">
    <source>
        <dbReference type="SAM" id="Phobius"/>
    </source>
</evidence>
<protein>
    <recommendedName>
        <fullName evidence="4">Lipase maturation factor</fullName>
    </recommendedName>
</protein>
<dbReference type="EMBL" id="BFAA01008957">
    <property type="protein sequence ID" value="GCB77284.1"/>
    <property type="molecule type" value="Genomic_DNA"/>
</dbReference>
<sequence>MGEIGAARGAFLWGTAAVYLCAFASLYTQIPGLYGREGILPVRRMLPFTGKPLLDQLTDSPTVLWLCPWLGLDTEQGMELICLLGVGLSITALLVKPLRDCFIFACLWFLYLSLYQVGQVFLYFQW</sequence>
<dbReference type="STRING" id="75743.A0A401PVU4"/>
<dbReference type="OMA" id="EPHIAME"/>
<dbReference type="PANTHER" id="PTHR14463:SF5">
    <property type="entry name" value="LIPASE MATURATION FACTOR 2"/>
    <property type="match status" value="1"/>
</dbReference>
<organism evidence="2 3">
    <name type="scientific">Scyliorhinus torazame</name>
    <name type="common">Cloudy catshark</name>
    <name type="synonym">Catulus torazame</name>
    <dbReference type="NCBI Taxonomy" id="75743"/>
    <lineage>
        <taxon>Eukaryota</taxon>
        <taxon>Metazoa</taxon>
        <taxon>Chordata</taxon>
        <taxon>Craniata</taxon>
        <taxon>Vertebrata</taxon>
        <taxon>Chondrichthyes</taxon>
        <taxon>Elasmobranchii</taxon>
        <taxon>Galeomorphii</taxon>
        <taxon>Galeoidea</taxon>
        <taxon>Carcharhiniformes</taxon>
        <taxon>Scyliorhinidae</taxon>
        <taxon>Scyliorhinus</taxon>
    </lineage>
</organism>
<keyword evidence="1" id="KW-1133">Transmembrane helix</keyword>
<gene>
    <name evidence="2" type="ORF">scyTo_0015638</name>
</gene>
<reference evidence="2 3" key="1">
    <citation type="journal article" date="2018" name="Nat. Ecol. Evol.">
        <title>Shark genomes provide insights into elasmobranch evolution and the origin of vertebrates.</title>
        <authorList>
            <person name="Hara Y"/>
            <person name="Yamaguchi K"/>
            <person name="Onimaru K"/>
            <person name="Kadota M"/>
            <person name="Koyanagi M"/>
            <person name="Keeley SD"/>
            <person name="Tatsumi K"/>
            <person name="Tanaka K"/>
            <person name="Motone F"/>
            <person name="Kageyama Y"/>
            <person name="Nozu R"/>
            <person name="Adachi N"/>
            <person name="Nishimura O"/>
            <person name="Nakagawa R"/>
            <person name="Tanegashima C"/>
            <person name="Kiyatake I"/>
            <person name="Matsumoto R"/>
            <person name="Murakumo K"/>
            <person name="Nishida K"/>
            <person name="Terakita A"/>
            <person name="Kuratani S"/>
            <person name="Sato K"/>
            <person name="Hyodo S Kuraku.S."/>
        </authorList>
    </citation>
    <scope>NUCLEOTIDE SEQUENCE [LARGE SCALE GENOMIC DNA]</scope>
</reference>
<dbReference type="PANTHER" id="PTHR14463">
    <property type="entry name" value="LIPASE MATURATION FACTOR"/>
    <property type="match status" value="1"/>
</dbReference>
<dbReference type="GO" id="GO:0005789">
    <property type="term" value="C:endoplasmic reticulum membrane"/>
    <property type="evidence" value="ECO:0007669"/>
    <property type="project" value="TreeGrafter"/>
</dbReference>
<feature type="transmembrane region" description="Helical" evidence="1">
    <location>
        <begin position="12"/>
        <end position="30"/>
    </location>
</feature>
<dbReference type="InterPro" id="IPR009613">
    <property type="entry name" value="LMF"/>
</dbReference>
<keyword evidence="1" id="KW-0472">Membrane</keyword>
<evidence type="ECO:0008006" key="4">
    <source>
        <dbReference type="Google" id="ProtNLM"/>
    </source>
</evidence>
<feature type="transmembrane region" description="Helical" evidence="1">
    <location>
        <begin position="78"/>
        <end position="95"/>
    </location>
</feature>
<name>A0A401PVU4_SCYTO</name>
<dbReference type="Proteomes" id="UP000288216">
    <property type="component" value="Unassembled WGS sequence"/>
</dbReference>
<evidence type="ECO:0000313" key="2">
    <source>
        <dbReference type="EMBL" id="GCB77284.1"/>
    </source>
</evidence>
<dbReference type="AlphaFoldDB" id="A0A401PVU4"/>
<evidence type="ECO:0000313" key="3">
    <source>
        <dbReference type="Proteomes" id="UP000288216"/>
    </source>
</evidence>